<dbReference type="RefSeq" id="WP_143027275.1">
    <property type="nucleotide sequence ID" value="NZ_FNAP01000044.1"/>
</dbReference>
<evidence type="ECO:0000313" key="2">
    <source>
        <dbReference type="EMBL" id="SDF12311.1"/>
    </source>
</evidence>
<dbReference type="OrthoDB" id="9816539at2"/>
<dbReference type="InterPro" id="IPR024047">
    <property type="entry name" value="MM3350-like_sf"/>
</dbReference>
<protein>
    <submittedName>
        <fullName evidence="2">PRiA4b ORF-3-like protein</fullName>
    </submittedName>
</protein>
<name>A0A1G7IHV2_9PROT</name>
<gene>
    <name evidence="2" type="ORF">SAMN05421720_1441</name>
</gene>
<proteinExistence type="predicted"/>
<dbReference type="EMBL" id="FNAP01000044">
    <property type="protein sequence ID" value="SDF12311.1"/>
    <property type="molecule type" value="Genomic_DNA"/>
</dbReference>
<evidence type="ECO:0000259" key="1">
    <source>
        <dbReference type="Pfam" id="PF07929"/>
    </source>
</evidence>
<organism evidence="2 3">
    <name type="scientific">Rhodospira trueperi</name>
    <dbReference type="NCBI Taxonomy" id="69960"/>
    <lineage>
        <taxon>Bacteria</taxon>
        <taxon>Pseudomonadati</taxon>
        <taxon>Pseudomonadota</taxon>
        <taxon>Alphaproteobacteria</taxon>
        <taxon>Rhodospirillales</taxon>
        <taxon>Rhodospirillaceae</taxon>
        <taxon>Rhodospira</taxon>
    </lineage>
</organism>
<dbReference type="InterPro" id="IPR012912">
    <property type="entry name" value="Plasmid_pRiA4b_Orf3-like"/>
</dbReference>
<evidence type="ECO:0000313" key="3">
    <source>
        <dbReference type="Proteomes" id="UP000199412"/>
    </source>
</evidence>
<accession>A0A1G7IHV2</accession>
<dbReference type="PANTHER" id="PTHR41878:SF1">
    <property type="entry name" value="TNPR PROTEIN"/>
    <property type="match status" value="1"/>
</dbReference>
<dbReference type="STRING" id="69960.SAMN05421720_1441"/>
<feature type="domain" description="Plasmid pRiA4b Orf3-like" evidence="1">
    <location>
        <begin position="8"/>
        <end position="126"/>
    </location>
</feature>
<dbReference type="Gene3D" id="3.10.290.30">
    <property type="entry name" value="MM3350-like"/>
    <property type="match status" value="1"/>
</dbReference>
<dbReference type="SUPFAM" id="SSF159941">
    <property type="entry name" value="MM3350-like"/>
    <property type="match status" value="1"/>
</dbReference>
<sequence length="153" mass="16630">MTSGAPVARIKVVLDDVTPPVMRHLEIPLSLRLDRLHTVLQVAMGWTDSHLWEFRIKGIGFGIPDPDWGFGDGPLDARKAKLSDVLEDTGARSFKYLYDFGDGWEHSIRIEGITAAVDGGLYPGSVTGLFLAGPAGRFRSSAPVFPGSRLRPG</sequence>
<dbReference type="Pfam" id="PF07929">
    <property type="entry name" value="PRiA4_ORF3"/>
    <property type="match status" value="1"/>
</dbReference>
<feature type="non-terminal residue" evidence="2">
    <location>
        <position position="153"/>
    </location>
</feature>
<keyword evidence="3" id="KW-1185">Reference proteome</keyword>
<dbReference type="AlphaFoldDB" id="A0A1G7IHV2"/>
<reference evidence="2 3" key="1">
    <citation type="submission" date="2016-10" db="EMBL/GenBank/DDBJ databases">
        <authorList>
            <person name="de Groot N.N."/>
        </authorList>
    </citation>
    <scope>NUCLEOTIDE SEQUENCE [LARGE SCALE GENOMIC DNA]</scope>
    <source>
        <strain evidence="2 3">ATCC 700224</strain>
    </source>
</reference>
<dbReference type="PANTHER" id="PTHR41878">
    <property type="entry name" value="LEXA REPRESSOR-RELATED"/>
    <property type="match status" value="1"/>
</dbReference>
<dbReference type="Proteomes" id="UP000199412">
    <property type="component" value="Unassembled WGS sequence"/>
</dbReference>